<comment type="caution">
    <text evidence="1">The sequence shown here is derived from an EMBL/GenBank/DDBJ whole genome shotgun (WGS) entry which is preliminary data.</text>
</comment>
<sequence length="253" mass="30593">MSEIENSIRKNNNDKLYVVLIQIQYSLDPKIYICKLNNEHINFEKNSKMTIIESALNKLKEFLYEPRNDDIENLYNNKIYRYFLNNFDFYILKEKYNTILKMELKDFIIEFNLSKDVNNKINNLLNKKNQVYHEELVKRSKRKFQDEFDLVENLNRKIVRKINSQNPHMTIDIKQEIKIRERTTPFVFGFVGESETEKKNMISMFKNYLIEKGISEENIYITKGFQDIIDNMDVSRDQEETDAERKKITIYFI</sequence>
<reference evidence="1" key="1">
    <citation type="submission" date="2021-06" db="EMBL/GenBank/DDBJ databases">
        <authorList>
            <person name="Kallberg Y."/>
            <person name="Tangrot J."/>
            <person name="Rosling A."/>
        </authorList>
    </citation>
    <scope>NUCLEOTIDE SEQUENCE</scope>
    <source>
        <strain evidence="1">28 12/20/2015</strain>
    </source>
</reference>
<accession>A0ACA9MR36</accession>
<dbReference type="EMBL" id="CAJVPW010009762">
    <property type="protein sequence ID" value="CAG8608659.1"/>
    <property type="molecule type" value="Genomic_DNA"/>
</dbReference>
<evidence type="ECO:0000313" key="2">
    <source>
        <dbReference type="Proteomes" id="UP000789366"/>
    </source>
</evidence>
<evidence type="ECO:0000313" key="1">
    <source>
        <dbReference type="EMBL" id="CAG8608659.1"/>
    </source>
</evidence>
<organism evidence="1 2">
    <name type="scientific">Cetraspora pellucida</name>
    <dbReference type="NCBI Taxonomy" id="1433469"/>
    <lineage>
        <taxon>Eukaryota</taxon>
        <taxon>Fungi</taxon>
        <taxon>Fungi incertae sedis</taxon>
        <taxon>Mucoromycota</taxon>
        <taxon>Glomeromycotina</taxon>
        <taxon>Glomeromycetes</taxon>
        <taxon>Diversisporales</taxon>
        <taxon>Gigasporaceae</taxon>
        <taxon>Cetraspora</taxon>
    </lineage>
</organism>
<gene>
    <name evidence="1" type="ORF">SPELUC_LOCUS7412</name>
</gene>
<protein>
    <submittedName>
        <fullName evidence="1">625_t:CDS:1</fullName>
    </submittedName>
</protein>
<proteinExistence type="predicted"/>
<name>A0ACA9MR36_9GLOM</name>
<keyword evidence="2" id="KW-1185">Reference proteome</keyword>
<dbReference type="Proteomes" id="UP000789366">
    <property type="component" value="Unassembled WGS sequence"/>
</dbReference>